<name>A0A1G1WPR6_9BACT</name>
<evidence type="ECO:0000259" key="11">
    <source>
        <dbReference type="Pfam" id="PF02366"/>
    </source>
</evidence>
<feature type="transmembrane region" description="Helical" evidence="10">
    <location>
        <begin position="92"/>
        <end position="113"/>
    </location>
</feature>
<evidence type="ECO:0000256" key="10">
    <source>
        <dbReference type="RuleBase" id="RU367007"/>
    </source>
</evidence>
<organism evidence="13 14">
    <name type="scientific">Candidatus Woykebacteria bacterium RIFCSPHIGHO2_02_FULL_43_16b</name>
    <dbReference type="NCBI Taxonomy" id="1802601"/>
    <lineage>
        <taxon>Bacteria</taxon>
        <taxon>Candidatus Woykeibacteriota</taxon>
    </lineage>
</organism>
<dbReference type="GO" id="GO:0005886">
    <property type="term" value="C:plasma membrane"/>
    <property type="evidence" value="ECO:0007669"/>
    <property type="project" value="UniProtKB-SubCell"/>
</dbReference>
<feature type="transmembrane region" description="Helical" evidence="10">
    <location>
        <begin position="215"/>
        <end position="234"/>
    </location>
</feature>
<dbReference type="Proteomes" id="UP000177821">
    <property type="component" value="Unassembled WGS sequence"/>
</dbReference>
<accession>A0A1G1WPR6</accession>
<comment type="similarity">
    <text evidence="3 10">Belongs to the glycosyltransferase 39 family.</text>
</comment>
<feature type="domain" description="Protein O-mannosyl-transferase C-terminal four TM" evidence="12">
    <location>
        <begin position="246"/>
        <end position="420"/>
    </location>
</feature>
<dbReference type="GO" id="GO:0004169">
    <property type="term" value="F:dolichyl-phosphate-mannose-protein mannosyltransferase activity"/>
    <property type="evidence" value="ECO:0007669"/>
    <property type="project" value="UniProtKB-UniRule"/>
</dbReference>
<dbReference type="Pfam" id="PF02366">
    <property type="entry name" value="PMT"/>
    <property type="match status" value="1"/>
</dbReference>
<dbReference type="Pfam" id="PF16192">
    <property type="entry name" value="PMT_4TMC"/>
    <property type="match status" value="1"/>
</dbReference>
<evidence type="ECO:0000256" key="9">
    <source>
        <dbReference type="ARBA" id="ARBA00093617"/>
    </source>
</evidence>
<dbReference type="InterPro" id="IPR027005">
    <property type="entry name" value="PMT-like"/>
</dbReference>
<evidence type="ECO:0000256" key="6">
    <source>
        <dbReference type="ARBA" id="ARBA00022692"/>
    </source>
</evidence>
<keyword evidence="10" id="KW-1003">Cell membrane</keyword>
<sequence length="421" mass="48831">MSKKLFFHPTTIFILLIAAAVLFWSKDFSYPSQPYFDEVYYVPAINEYLKGNIEAYDFHYQKQPGLPYDWTHPPLGRLLGVIGVAGFGNNSFGWRITGLVLGLSSLVVFYLLAKKLFPGSKVVPLASLFLFIFDLLPLVHARAMMLDIYLLFFALLSVLMLLSYLNKSNWIKLALLGLLMGCTIATKWNGVFVVGLVFSLIFVRRLKEKRFYLPHYLAEIGVLTLTAVGVYLASYSQYFWLGGSIGNWLNLQKQMWQYHAGLKAMHTYQADWWGWPLMLRPTWYFVERFPTEARNIYALGNPIIWWTGLVSLPFLGVSWVVKRNFAWGLILLGYLSAWLPWSLSPRIGFLHYYLFSLPFLYLSLGWALSWLLARLGKWGRGIVLVYLLAVLTSFLYFYPITTGERLTYKQLEERFWFSSWK</sequence>
<evidence type="ECO:0000259" key="12">
    <source>
        <dbReference type="Pfam" id="PF16192"/>
    </source>
</evidence>
<feature type="transmembrane region" description="Helical" evidence="10">
    <location>
        <begin position="170"/>
        <end position="203"/>
    </location>
</feature>
<dbReference type="EC" id="2.4.1.-" evidence="10"/>
<dbReference type="InterPro" id="IPR032421">
    <property type="entry name" value="PMT_4TMC"/>
</dbReference>
<feature type="transmembrane region" description="Helical" evidence="10">
    <location>
        <begin position="119"/>
        <end position="139"/>
    </location>
</feature>
<keyword evidence="6 10" id="KW-0812">Transmembrane</keyword>
<evidence type="ECO:0000256" key="4">
    <source>
        <dbReference type="ARBA" id="ARBA00022676"/>
    </source>
</evidence>
<feature type="transmembrane region" description="Helical" evidence="10">
    <location>
        <begin position="383"/>
        <end position="401"/>
    </location>
</feature>
<feature type="transmembrane region" description="Helical" evidence="10">
    <location>
        <begin position="146"/>
        <end position="164"/>
    </location>
</feature>
<dbReference type="InterPro" id="IPR003342">
    <property type="entry name" value="ArnT-like_N"/>
</dbReference>
<keyword evidence="5 10" id="KW-0808">Transferase</keyword>
<dbReference type="UniPathway" id="UPA00378"/>
<dbReference type="GO" id="GO:0012505">
    <property type="term" value="C:endomembrane system"/>
    <property type="evidence" value="ECO:0007669"/>
    <property type="project" value="UniProtKB-SubCell"/>
</dbReference>
<gene>
    <name evidence="13" type="ORF">A3J50_04485</name>
</gene>
<feature type="transmembrane region" description="Helical" evidence="10">
    <location>
        <begin position="326"/>
        <end position="343"/>
    </location>
</feature>
<keyword evidence="7 10" id="KW-1133">Transmembrane helix</keyword>
<protein>
    <recommendedName>
        <fullName evidence="9 10">Polyprenol-phosphate-mannose--protein mannosyltransferase</fullName>
        <ecNumber evidence="10">2.4.1.-</ecNumber>
    </recommendedName>
</protein>
<comment type="function">
    <text evidence="10">Protein O-mannosyltransferase that catalyzes the transfer of a single mannose residue from a polyprenol phospho-mannosyl lipidic donor to the hydroxyl group of selected serine and threonine residues in acceptor proteins.</text>
</comment>
<keyword evidence="8 10" id="KW-0472">Membrane</keyword>
<evidence type="ECO:0000256" key="3">
    <source>
        <dbReference type="ARBA" id="ARBA00007222"/>
    </source>
</evidence>
<feature type="domain" description="ArnT-like N-terminal" evidence="11">
    <location>
        <begin position="29"/>
        <end position="240"/>
    </location>
</feature>
<keyword evidence="4 10" id="KW-0328">Glycosyltransferase</keyword>
<evidence type="ECO:0000313" key="13">
    <source>
        <dbReference type="EMBL" id="OGY29689.1"/>
    </source>
</evidence>
<dbReference type="AlphaFoldDB" id="A0A1G1WPR6"/>
<evidence type="ECO:0000256" key="8">
    <source>
        <dbReference type="ARBA" id="ARBA00023136"/>
    </source>
</evidence>
<dbReference type="EMBL" id="MHCX01000017">
    <property type="protein sequence ID" value="OGY29689.1"/>
    <property type="molecule type" value="Genomic_DNA"/>
</dbReference>
<evidence type="ECO:0000256" key="2">
    <source>
        <dbReference type="ARBA" id="ARBA00004922"/>
    </source>
</evidence>
<evidence type="ECO:0000256" key="1">
    <source>
        <dbReference type="ARBA" id="ARBA00004127"/>
    </source>
</evidence>
<reference evidence="13 14" key="1">
    <citation type="journal article" date="2016" name="Nat. Commun.">
        <title>Thousands of microbial genomes shed light on interconnected biogeochemical processes in an aquifer system.</title>
        <authorList>
            <person name="Anantharaman K."/>
            <person name="Brown C.T."/>
            <person name="Hug L.A."/>
            <person name="Sharon I."/>
            <person name="Castelle C.J."/>
            <person name="Probst A.J."/>
            <person name="Thomas B.C."/>
            <person name="Singh A."/>
            <person name="Wilkins M.J."/>
            <person name="Karaoz U."/>
            <person name="Brodie E.L."/>
            <person name="Williams K.H."/>
            <person name="Hubbard S.S."/>
            <person name="Banfield J.F."/>
        </authorList>
    </citation>
    <scope>NUCLEOTIDE SEQUENCE [LARGE SCALE GENOMIC DNA]</scope>
</reference>
<evidence type="ECO:0000256" key="7">
    <source>
        <dbReference type="ARBA" id="ARBA00022989"/>
    </source>
</evidence>
<dbReference type="PANTHER" id="PTHR10050">
    <property type="entry name" value="DOLICHYL-PHOSPHATE-MANNOSE--PROTEIN MANNOSYLTRANSFERASE"/>
    <property type="match status" value="1"/>
</dbReference>
<evidence type="ECO:0000256" key="5">
    <source>
        <dbReference type="ARBA" id="ARBA00022679"/>
    </source>
</evidence>
<comment type="pathway">
    <text evidence="2 10">Protein modification; protein glycosylation.</text>
</comment>
<feature type="transmembrane region" description="Helical" evidence="10">
    <location>
        <begin position="349"/>
        <end position="371"/>
    </location>
</feature>
<proteinExistence type="inferred from homology"/>
<feature type="transmembrane region" description="Helical" evidence="10">
    <location>
        <begin position="6"/>
        <end position="24"/>
    </location>
</feature>
<feature type="transmembrane region" description="Helical" evidence="10">
    <location>
        <begin position="303"/>
        <end position="321"/>
    </location>
</feature>
<comment type="subcellular location">
    <subcellularLocation>
        <location evidence="10">Cell membrane</location>
    </subcellularLocation>
    <subcellularLocation>
        <location evidence="1">Endomembrane system</location>
        <topology evidence="1">Multi-pass membrane protein</topology>
    </subcellularLocation>
</comment>
<evidence type="ECO:0000313" key="14">
    <source>
        <dbReference type="Proteomes" id="UP000177821"/>
    </source>
</evidence>
<comment type="caution">
    <text evidence="13">The sequence shown here is derived from an EMBL/GenBank/DDBJ whole genome shotgun (WGS) entry which is preliminary data.</text>
</comment>